<dbReference type="SUPFAM" id="SSF52413">
    <property type="entry name" value="UDP-glucose/GDP-mannose dehydrogenase C-terminal domain"/>
    <property type="match status" value="1"/>
</dbReference>
<dbReference type="InterPro" id="IPR008927">
    <property type="entry name" value="6-PGluconate_DH-like_C_sf"/>
</dbReference>
<organism evidence="12 13">
    <name type="scientific">Isoalcanivorax pacificus W11-5</name>
    <dbReference type="NCBI Taxonomy" id="391936"/>
    <lineage>
        <taxon>Bacteria</taxon>
        <taxon>Pseudomonadati</taxon>
        <taxon>Pseudomonadota</taxon>
        <taxon>Gammaproteobacteria</taxon>
        <taxon>Oceanospirillales</taxon>
        <taxon>Alcanivoracaceae</taxon>
        <taxon>Isoalcanivorax</taxon>
    </lineage>
</organism>
<dbReference type="PIRSF" id="PIRSF500134">
    <property type="entry name" value="UDPglc_DH_bac"/>
    <property type="match status" value="1"/>
</dbReference>
<comment type="similarity">
    <text evidence="2 8">Belongs to the UDP-glucose/GDP-mannose dehydrogenase family.</text>
</comment>
<reference evidence="12 13" key="1">
    <citation type="journal article" date="2012" name="J. Bacteriol.">
        <title>Genome sequence of an alkane-degrading bacterium, Alcanivorax pacificus type strain W11-5, isolated from deep sea sediment.</title>
        <authorList>
            <person name="Lai Q."/>
            <person name="Shao Z."/>
        </authorList>
    </citation>
    <scope>NUCLEOTIDE SEQUENCE [LARGE SCALE GENOMIC DNA]</scope>
    <source>
        <strain evidence="12 13">W11-5</strain>
    </source>
</reference>
<dbReference type="InterPro" id="IPR014027">
    <property type="entry name" value="UDP-Glc/GDP-Man_DH_C"/>
</dbReference>
<dbReference type="GO" id="GO:0000271">
    <property type="term" value="P:polysaccharide biosynthetic process"/>
    <property type="evidence" value="ECO:0007669"/>
    <property type="project" value="InterPro"/>
</dbReference>
<dbReference type="Gene3D" id="3.40.50.720">
    <property type="entry name" value="NAD(P)-binding Rossmann-like Domain"/>
    <property type="match status" value="2"/>
</dbReference>
<dbReference type="KEGG" id="apac:S7S_10435"/>
<sequence length="423" mass="46902">MHIDVYGSTLCALVTAGTLASTGHQVTLRVPEGDVAGQLERNECPFREPGLPELLSEQRAAKRLKVGRLVDVPATAVSTVFLALELDDVELAHDIVARLADLKRQFWLLVNQSSFPVGTTDKLQQTLGDVGAVVSLPDLLQEGVAVQSFMRPPQLLLGSNDPYAESLVREILRPVSRLRDQFLVMTPKQAEFSKFAVMGMLATRVSFMNDMASLADALEVDIEPVRQAVGADPRIGQAYLYPGCGFGGPSLSRNVMDLASTLASSGVGSELLDQVLRINERQKEVMFRKLWRHYHTRLEGKVVAIWGAAFKPGTGRIDNAPVLRLLEALWAQEVAVRVHDPQALPVLHQHYGTRDDLVLCEDAYDAARDADALILVTEWKQYWNPDLVRLKTLMRAPVLLDGRNIYDPQFVRRHGFAYYGVGR</sequence>
<dbReference type="Pfam" id="PF03720">
    <property type="entry name" value="UDPG_MGDP_dh_C"/>
    <property type="match status" value="1"/>
</dbReference>
<dbReference type="GO" id="GO:0003979">
    <property type="term" value="F:UDP-glucose 6-dehydrogenase activity"/>
    <property type="evidence" value="ECO:0007669"/>
    <property type="project" value="UniProtKB-EC"/>
</dbReference>
<dbReference type="OrthoDB" id="9803238at2"/>
<comment type="catalytic activity">
    <reaction evidence="7 8">
        <text>UDP-alpha-D-glucose + 2 NAD(+) + H2O = UDP-alpha-D-glucuronate + 2 NADH + 3 H(+)</text>
        <dbReference type="Rhea" id="RHEA:23596"/>
        <dbReference type="ChEBI" id="CHEBI:15377"/>
        <dbReference type="ChEBI" id="CHEBI:15378"/>
        <dbReference type="ChEBI" id="CHEBI:57540"/>
        <dbReference type="ChEBI" id="CHEBI:57945"/>
        <dbReference type="ChEBI" id="CHEBI:58052"/>
        <dbReference type="ChEBI" id="CHEBI:58885"/>
        <dbReference type="EC" id="1.1.1.22"/>
    </reaction>
</comment>
<evidence type="ECO:0000256" key="9">
    <source>
        <dbReference type="PIRSR" id="PIRSR500134-2"/>
    </source>
</evidence>
<feature type="binding site" evidence="9">
    <location>
        <position position="194"/>
    </location>
    <ligand>
        <name>substrate</name>
    </ligand>
</feature>
<dbReference type="STRING" id="391936.S7S_10435"/>
<dbReference type="GO" id="GO:0051287">
    <property type="term" value="F:NAD binding"/>
    <property type="evidence" value="ECO:0007669"/>
    <property type="project" value="InterPro"/>
</dbReference>
<dbReference type="EC" id="1.1.1.22" evidence="3 8"/>
<feature type="domain" description="UDP-glucose/GDP-mannose dehydrogenase C-terminal" evidence="11">
    <location>
        <begin position="304"/>
        <end position="408"/>
    </location>
</feature>
<evidence type="ECO:0000313" key="12">
    <source>
        <dbReference type="EMBL" id="AJD48499.1"/>
    </source>
</evidence>
<evidence type="ECO:0000256" key="4">
    <source>
        <dbReference type="ARBA" id="ARBA00015132"/>
    </source>
</evidence>
<dbReference type="GO" id="GO:0006065">
    <property type="term" value="P:UDP-glucuronate biosynthetic process"/>
    <property type="evidence" value="ECO:0007669"/>
    <property type="project" value="UniProtKB-UniPathway"/>
</dbReference>
<evidence type="ECO:0000256" key="10">
    <source>
        <dbReference type="PIRSR" id="PIRSR500134-3"/>
    </source>
</evidence>
<evidence type="ECO:0000256" key="3">
    <source>
        <dbReference type="ARBA" id="ARBA00012954"/>
    </source>
</evidence>
<evidence type="ECO:0000256" key="7">
    <source>
        <dbReference type="ARBA" id="ARBA00047473"/>
    </source>
</evidence>
<dbReference type="SUPFAM" id="SSF48179">
    <property type="entry name" value="6-phosphogluconate dehydrogenase C-terminal domain-like"/>
    <property type="match status" value="1"/>
</dbReference>
<dbReference type="InterPro" id="IPR017476">
    <property type="entry name" value="UDP-Glc/GDP-Man"/>
</dbReference>
<dbReference type="InterPro" id="IPR014026">
    <property type="entry name" value="UDP-Glc/GDP-Man_DH_dimer"/>
</dbReference>
<evidence type="ECO:0000256" key="1">
    <source>
        <dbReference type="ARBA" id="ARBA00004701"/>
    </source>
</evidence>
<keyword evidence="5 8" id="KW-0560">Oxidoreductase</keyword>
<evidence type="ECO:0000259" key="11">
    <source>
        <dbReference type="SMART" id="SM00984"/>
    </source>
</evidence>
<dbReference type="Pfam" id="PF00984">
    <property type="entry name" value="UDPG_MGDP_dh"/>
    <property type="match status" value="1"/>
</dbReference>
<dbReference type="RefSeq" id="WP_008735148.1">
    <property type="nucleotide sequence ID" value="NZ_CP004387.1"/>
</dbReference>
<feature type="binding site" evidence="9">
    <location>
        <position position="311"/>
    </location>
    <ligand>
        <name>substrate</name>
    </ligand>
</feature>
<dbReference type="InterPro" id="IPR028357">
    <property type="entry name" value="UDPglc_DH_bac"/>
</dbReference>
<dbReference type="Gene3D" id="1.20.5.100">
    <property type="entry name" value="Cytochrome c1, transmembrane anchor, C-terminal"/>
    <property type="match status" value="1"/>
</dbReference>
<evidence type="ECO:0000256" key="2">
    <source>
        <dbReference type="ARBA" id="ARBA00006601"/>
    </source>
</evidence>
<accession>A0A0B4XJR7</accession>
<dbReference type="AlphaFoldDB" id="A0A0B4XJR7"/>
<feature type="binding site" evidence="10">
    <location>
        <position position="142"/>
    </location>
    <ligand>
        <name>NAD(+)</name>
        <dbReference type="ChEBI" id="CHEBI:57540"/>
    </ligand>
</feature>
<dbReference type="SMART" id="SM00984">
    <property type="entry name" value="UDPG_MGDP_dh_C"/>
    <property type="match status" value="1"/>
</dbReference>
<comment type="pathway">
    <text evidence="1">Nucleotide-sugar biosynthesis; UDP-alpha-D-glucuronate biosynthesis; UDP-alpha-D-glucuronate from UDP-alpha-D-glucose: step 1/1.</text>
</comment>
<dbReference type="NCBIfam" id="TIGR03026">
    <property type="entry name" value="NDP-sugDHase"/>
    <property type="match status" value="1"/>
</dbReference>
<dbReference type="SUPFAM" id="SSF51735">
    <property type="entry name" value="NAD(P)-binding Rossmann-fold domains"/>
    <property type="match status" value="1"/>
</dbReference>
<dbReference type="Proteomes" id="UP000006764">
    <property type="component" value="Chromosome"/>
</dbReference>
<dbReference type="InterPro" id="IPR001732">
    <property type="entry name" value="UDP-Glc/GDP-Man_DH_N"/>
</dbReference>
<dbReference type="HOGENOM" id="CLU_023810_1_2_6"/>
<dbReference type="UniPathway" id="UPA00038">
    <property type="reaction ID" value="UER00491"/>
</dbReference>
<proteinExistence type="inferred from homology"/>
<evidence type="ECO:0000256" key="5">
    <source>
        <dbReference type="ARBA" id="ARBA00023002"/>
    </source>
</evidence>
<keyword evidence="13" id="KW-1185">Reference proteome</keyword>
<evidence type="ECO:0000256" key="8">
    <source>
        <dbReference type="PIRNR" id="PIRNR000124"/>
    </source>
</evidence>
<gene>
    <name evidence="12" type="ORF">S7S_10435</name>
</gene>
<dbReference type="PIRSF" id="PIRSF000124">
    <property type="entry name" value="UDPglc_GDPman_dh"/>
    <property type="match status" value="1"/>
</dbReference>
<name>A0A0B4XJR7_9GAMM</name>
<keyword evidence="6 8" id="KW-0520">NAD</keyword>
<dbReference type="PANTHER" id="PTHR43750:SF3">
    <property type="entry name" value="UDP-GLUCOSE 6-DEHYDROGENASE TUAD"/>
    <property type="match status" value="1"/>
</dbReference>
<dbReference type="InterPro" id="IPR036291">
    <property type="entry name" value="NAD(P)-bd_dom_sf"/>
</dbReference>
<dbReference type="InterPro" id="IPR036220">
    <property type="entry name" value="UDP-Glc/GDP-Man_DH_C_sf"/>
</dbReference>
<feature type="binding site" evidence="9">
    <location>
        <position position="247"/>
    </location>
    <ligand>
        <name>substrate</name>
    </ligand>
</feature>
<protein>
    <recommendedName>
        <fullName evidence="4 8">UDP-glucose 6-dehydrogenase</fullName>
        <ecNumber evidence="3 8">1.1.1.22</ecNumber>
    </recommendedName>
</protein>
<evidence type="ECO:0000313" key="13">
    <source>
        <dbReference type="Proteomes" id="UP000006764"/>
    </source>
</evidence>
<dbReference type="PANTHER" id="PTHR43750">
    <property type="entry name" value="UDP-GLUCOSE 6-DEHYDROGENASE TUAD"/>
    <property type="match status" value="1"/>
</dbReference>
<evidence type="ECO:0000256" key="6">
    <source>
        <dbReference type="ARBA" id="ARBA00023027"/>
    </source>
</evidence>
<dbReference type="EMBL" id="CP004387">
    <property type="protein sequence ID" value="AJD48499.1"/>
    <property type="molecule type" value="Genomic_DNA"/>
</dbReference>
<dbReference type="Pfam" id="PF03721">
    <property type="entry name" value="UDPG_MGDP_dh_N"/>
    <property type="match status" value="1"/>
</dbReference>
<feature type="binding site" evidence="9">
    <location>
        <begin position="239"/>
        <end position="243"/>
    </location>
    <ligand>
        <name>substrate</name>
    </ligand>
</feature>